<dbReference type="PANTHER" id="PTHR45695">
    <property type="entry name" value="LEUCOKININ RECEPTOR-RELATED"/>
    <property type="match status" value="1"/>
</dbReference>
<dbReference type="GO" id="GO:0005886">
    <property type="term" value="C:plasma membrane"/>
    <property type="evidence" value="ECO:0007669"/>
    <property type="project" value="TreeGrafter"/>
</dbReference>
<dbReference type="CDD" id="cd00637">
    <property type="entry name" value="7tm_classA_rhodopsin-like"/>
    <property type="match status" value="1"/>
</dbReference>
<reference evidence="10 11" key="1">
    <citation type="submission" date="2022-05" db="EMBL/GenBank/DDBJ databases">
        <authorList>
            <consortium name="Genoscope - CEA"/>
            <person name="William W."/>
        </authorList>
    </citation>
    <scope>NUCLEOTIDE SEQUENCE [LARGE SCALE GENOMIC DNA]</scope>
</reference>
<dbReference type="PROSITE" id="PS50262">
    <property type="entry name" value="G_PROTEIN_RECEP_F1_2"/>
    <property type="match status" value="1"/>
</dbReference>
<feature type="transmembrane region" description="Helical" evidence="8">
    <location>
        <begin position="67"/>
        <end position="88"/>
    </location>
</feature>
<keyword evidence="2 8" id="KW-0812">Transmembrane</keyword>
<keyword evidence="6" id="KW-0675">Receptor</keyword>
<evidence type="ECO:0000313" key="10">
    <source>
        <dbReference type="EMBL" id="CAH3108511.1"/>
    </source>
</evidence>
<gene>
    <name evidence="10" type="ORF">PMEA_00002584</name>
</gene>
<dbReference type="InterPro" id="IPR000276">
    <property type="entry name" value="GPCR_Rhodpsn"/>
</dbReference>
<dbReference type="AlphaFoldDB" id="A0AAU9W915"/>
<keyword evidence="3 8" id="KW-1133">Transmembrane helix</keyword>
<keyword evidence="11" id="KW-1185">Reference proteome</keyword>
<evidence type="ECO:0000256" key="1">
    <source>
        <dbReference type="ARBA" id="ARBA00004141"/>
    </source>
</evidence>
<feature type="transmembrane region" description="Helical" evidence="8">
    <location>
        <begin position="195"/>
        <end position="219"/>
    </location>
</feature>
<protein>
    <recommendedName>
        <fullName evidence="9">G-protein coupled receptors family 1 profile domain-containing protein</fullName>
    </recommendedName>
</protein>
<dbReference type="SUPFAM" id="SSF81321">
    <property type="entry name" value="Family A G protein-coupled receptor-like"/>
    <property type="match status" value="1"/>
</dbReference>
<evidence type="ECO:0000256" key="3">
    <source>
        <dbReference type="ARBA" id="ARBA00022989"/>
    </source>
</evidence>
<evidence type="ECO:0000256" key="5">
    <source>
        <dbReference type="ARBA" id="ARBA00023136"/>
    </source>
</evidence>
<evidence type="ECO:0000256" key="7">
    <source>
        <dbReference type="ARBA" id="ARBA00023224"/>
    </source>
</evidence>
<comment type="caution">
    <text evidence="10">The sequence shown here is derived from an EMBL/GenBank/DDBJ whole genome shotgun (WGS) entry which is preliminary data.</text>
</comment>
<dbReference type="InterPro" id="IPR017452">
    <property type="entry name" value="GPCR_Rhodpsn_7TM"/>
</dbReference>
<evidence type="ECO:0000259" key="9">
    <source>
        <dbReference type="PROSITE" id="PS50262"/>
    </source>
</evidence>
<feature type="transmembrane region" description="Helical" evidence="8">
    <location>
        <begin position="319"/>
        <end position="339"/>
    </location>
</feature>
<organism evidence="10 11">
    <name type="scientific">Pocillopora meandrina</name>
    <dbReference type="NCBI Taxonomy" id="46732"/>
    <lineage>
        <taxon>Eukaryota</taxon>
        <taxon>Metazoa</taxon>
        <taxon>Cnidaria</taxon>
        <taxon>Anthozoa</taxon>
        <taxon>Hexacorallia</taxon>
        <taxon>Scleractinia</taxon>
        <taxon>Astrocoeniina</taxon>
        <taxon>Pocilloporidae</taxon>
        <taxon>Pocillopora</taxon>
    </lineage>
</organism>
<dbReference type="GO" id="GO:0004930">
    <property type="term" value="F:G protein-coupled receptor activity"/>
    <property type="evidence" value="ECO:0007669"/>
    <property type="project" value="UniProtKB-KW"/>
</dbReference>
<dbReference type="EMBL" id="CALNXJ010000011">
    <property type="protein sequence ID" value="CAH3108511.1"/>
    <property type="molecule type" value="Genomic_DNA"/>
</dbReference>
<evidence type="ECO:0000256" key="4">
    <source>
        <dbReference type="ARBA" id="ARBA00023040"/>
    </source>
</evidence>
<keyword evidence="5 8" id="KW-0472">Membrane</keyword>
<dbReference type="Gene3D" id="1.20.1070.10">
    <property type="entry name" value="Rhodopsin 7-helix transmembrane proteins"/>
    <property type="match status" value="1"/>
</dbReference>
<sequence length="404" mass="45977">MSCSGCTMNQTTSLNDNQTATGSSLLPEPEPFRIVRTVVVSLLLAFALVGNYVVCRAVWRQPGNKPFAHYLVCNLAFAEILSTVSFMFTFHADEPPWSWKLGLAMCKILTLAQMASLLVITTTLAILAVYRCLLLVKPLVTKPTRRQMRCMIIFTWVGSVFLSVPTSVFHVVQVYEEHRLCEEIPPPGYERFKDLYSIVVFILNFALPLAIMAVSYALVSKKIREHIVVIARLRDEQSKAFSSVTNQSTLYPEDPQGASLFSQSGTENREEIKLMNIKVDTKDLGVKPEKEKKESQENASYLSEVPPVNNKTFELENDLLRMVFALVLIFVICYIPYQVQWLLFEFRVNAFINWPYRYIVSKSVFALTCFPSAMHPVCYGMMSKFYHKAFIRIIACRTYKNGNG</sequence>
<feature type="domain" description="G-protein coupled receptors family 1 profile" evidence="9">
    <location>
        <begin position="50"/>
        <end position="379"/>
    </location>
</feature>
<dbReference type="Proteomes" id="UP001159428">
    <property type="component" value="Unassembled WGS sequence"/>
</dbReference>
<dbReference type="PANTHER" id="PTHR45695:SF9">
    <property type="entry name" value="LEUCOKININ RECEPTOR"/>
    <property type="match status" value="1"/>
</dbReference>
<evidence type="ECO:0000256" key="2">
    <source>
        <dbReference type="ARBA" id="ARBA00022692"/>
    </source>
</evidence>
<feature type="transmembrane region" description="Helical" evidence="8">
    <location>
        <begin position="151"/>
        <end position="175"/>
    </location>
</feature>
<name>A0AAU9W915_9CNID</name>
<evidence type="ECO:0000256" key="6">
    <source>
        <dbReference type="ARBA" id="ARBA00023170"/>
    </source>
</evidence>
<keyword evidence="4" id="KW-0297">G-protein coupled receptor</keyword>
<keyword evidence="7" id="KW-0807">Transducer</keyword>
<feature type="transmembrane region" description="Helical" evidence="8">
    <location>
        <begin position="34"/>
        <end position="55"/>
    </location>
</feature>
<dbReference type="PRINTS" id="PR00237">
    <property type="entry name" value="GPCRRHODOPSN"/>
</dbReference>
<accession>A0AAU9W915</accession>
<feature type="transmembrane region" description="Helical" evidence="8">
    <location>
        <begin position="359"/>
        <end position="382"/>
    </location>
</feature>
<proteinExistence type="predicted"/>
<dbReference type="Pfam" id="PF00001">
    <property type="entry name" value="7tm_1"/>
    <property type="match status" value="1"/>
</dbReference>
<comment type="subcellular location">
    <subcellularLocation>
        <location evidence="1">Membrane</location>
        <topology evidence="1">Multi-pass membrane protein</topology>
    </subcellularLocation>
</comment>
<evidence type="ECO:0000313" key="11">
    <source>
        <dbReference type="Proteomes" id="UP001159428"/>
    </source>
</evidence>
<feature type="transmembrane region" description="Helical" evidence="8">
    <location>
        <begin position="108"/>
        <end position="130"/>
    </location>
</feature>
<evidence type="ECO:0000256" key="8">
    <source>
        <dbReference type="SAM" id="Phobius"/>
    </source>
</evidence>